<name>A0A0R1U470_9LACO</name>
<dbReference type="STRING" id="1423783.FC50_GL000260"/>
<keyword evidence="1 2" id="KW-0238">DNA-binding</keyword>
<feature type="DNA-binding region" description="H-T-H motif" evidence="2">
    <location>
        <begin position="26"/>
        <end position="45"/>
    </location>
</feature>
<dbReference type="PATRIC" id="fig|1423783.4.peg.271"/>
<dbReference type="OrthoDB" id="9810250at2"/>
<reference evidence="4 5" key="1">
    <citation type="journal article" date="2015" name="Genome Announc.">
        <title>Expanding the biotechnology potential of lactobacilli through comparative genomics of 213 strains and associated genera.</title>
        <authorList>
            <person name="Sun Z."/>
            <person name="Harris H.M."/>
            <person name="McCann A."/>
            <person name="Guo C."/>
            <person name="Argimon S."/>
            <person name="Zhang W."/>
            <person name="Yang X."/>
            <person name="Jeffery I.B."/>
            <person name="Cooney J.C."/>
            <person name="Kagawa T.F."/>
            <person name="Liu W."/>
            <person name="Song Y."/>
            <person name="Salvetti E."/>
            <person name="Wrobel A."/>
            <person name="Rasinkangas P."/>
            <person name="Parkhill J."/>
            <person name="Rea M.C."/>
            <person name="O'Sullivan O."/>
            <person name="Ritari J."/>
            <person name="Douillard F.P."/>
            <person name="Paul Ross R."/>
            <person name="Yang R."/>
            <person name="Briner A.E."/>
            <person name="Felis G.E."/>
            <person name="de Vos W.M."/>
            <person name="Barrangou R."/>
            <person name="Klaenhammer T.R."/>
            <person name="Caufield P.W."/>
            <person name="Cui Y."/>
            <person name="Zhang H."/>
            <person name="O'Toole P.W."/>
        </authorList>
    </citation>
    <scope>NUCLEOTIDE SEQUENCE [LARGE SCALE GENOMIC DNA]</scope>
    <source>
        <strain evidence="4 5">DSM 15945</strain>
    </source>
</reference>
<feature type="domain" description="HTH tetR-type" evidence="3">
    <location>
        <begin position="3"/>
        <end position="63"/>
    </location>
</feature>
<dbReference type="InterPro" id="IPR009057">
    <property type="entry name" value="Homeodomain-like_sf"/>
</dbReference>
<dbReference type="AlphaFoldDB" id="A0A0R1U470"/>
<dbReference type="InterPro" id="IPR001647">
    <property type="entry name" value="HTH_TetR"/>
</dbReference>
<protein>
    <recommendedName>
        <fullName evidence="3">HTH tetR-type domain-containing protein</fullName>
    </recommendedName>
</protein>
<organism evidence="4 5">
    <name type="scientific">Lacticaseibacillus pantheris DSM 15945 = JCM 12539 = NBRC 106106</name>
    <dbReference type="NCBI Taxonomy" id="1423783"/>
    <lineage>
        <taxon>Bacteria</taxon>
        <taxon>Bacillati</taxon>
        <taxon>Bacillota</taxon>
        <taxon>Bacilli</taxon>
        <taxon>Lactobacillales</taxon>
        <taxon>Lactobacillaceae</taxon>
        <taxon>Lacticaseibacillus</taxon>
    </lineage>
</organism>
<dbReference type="SUPFAM" id="SSF46689">
    <property type="entry name" value="Homeodomain-like"/>
    <property type="match status" value="1"/>
</dbReference>
<evidence type="ECO:0000313" key="5">
    <source>
        <dbReference type="Proteomes" id="UP000051922"/>
    </source>
</evidence>
<comment type="caution">
    <text evidence="4">The sequence shown here is derived from an EMBL/GenBank/DDBJ whole genome shotgun (WGS) entry which is preliminary data.</text>
</comment>
<evidence type="ECO:0000256" key="1">
    <source>
        <dbReference type="ARBA" id="ARBA00023125"/>
    </source>
</evidence>
<accession>A0A0R1U470</accession>
<evidence type="ECO:0000259" key="3">
    <source>
        <dbReference type="PROSITE" id="PS50977"/>
    </source>
</evidence>
<proteinExistence type="predicted"/>
<evidence type="ECO:0000313" key="4">
    <source>
        <dbReference type="EMBL" id="KRL88070.1"/>
    </source>
</evidence>
<keyword evidence="5" id="KW-1185">Reference proteome</keyword>
<dbReference type="EMBL" id="AZFJ01000007">
    <property type="protein sequence ID" value="KRL88070.1"/>
    <property type="molecule type" value="Genomic_DNA"/>
</dbReference>
<evidence type="ECO:0000256" key="2">
    <source>
        <dbReference type="PROSITE-ProRule" id="PRU00335"/>
    </source>
</evidence>
<dbReference type="GO" id="GO:0003677">
    <property type="term" value="F:DNA binding"/>
    <property type="evidence" value="ECO:0007669"/>
    <property type="project" value="UniProtKB-UniRule"/>
</dbReference>
<sequence length="173" mass="19793">MTYITRKKIAVSFTKVLVRDGFDRTAVSSIMRMAKMRRQTFYEYFEDKYAVAEWVVEDVLSAAIDQNFDYLRWEDIFDLVGYELDAKQAIFRQLADQRAVDFVGRLAVHLERLVMRIDGGDDQSESIAARHMLCLGIAADWDRRILGVGAVDYEVVVGDGVRAVEGTTPKKRV</sequence>
<dbReference type="Proteomes" id="UP000051922">
    <property type="component" value="Unassembled WGS sequence"/>
</dbReference>
<dbReference type="PROSITE" id="PS50977">
    <property type="entry name" value="HTH_TETR_2"/>
    <property type="match status" value="1"/>
</dbReference>
<gene>
    <name evidence="4" type="ORF">FC50_GL000260</name>
</gene>
<dbReference type="Gene3D" id="1.10.357.10">
    <property type="entry name" value="Tetracycline Repressor, domain 2"/>
    <property type="match status" value="1"/>
</dbReference>
<dbReference type="RefSeq" id="WP_056956133.1">
    <property type="nucleotide sequence ID" value="NZ_AZFJ01000007.1"/>
</dbReference>